<evidence type="ECO:0000259" key="6">
    <source>
        <dbReference type="PROSITE" id="PS50977"/>
    </source>
</evidence>
<dbReference type="PROSITE" id="PS50977">
    <property type="entry name" value="HTH_TETR_2"/>
    <property type="match status" value="1"/>
</dbReference>
<dbReference type="PATRIC" id="fig|909613.9.peg.1754"/>
<accession>W7JA66</accession>
<gene>
    <name evidence="7" type="ORF">UO65_1743</name>
</gene>
<feature type="region of interest" description="Disordered" evidence="5">
    <location>
        <begin position="1"/>
        <end position="21"/>
    </location>
</feature>
<protein>
    <submittedName>
        <fullName evidence="7">Transcriptional regulator, TetR family</fullName>
    </submittedName>
</protein>
<dbReference type="GO" id="GO:0003700">
    <property type="term" value="F:DNA-binding transcription factor activity"/>
    <property type="evidence" value="ECO:0007669"/>
    <property type="project" value="TreeGrafter"/>
</dbReference>
<dbReference type="PANTHER" id="PTHR30055">
    <property type="entry name" value="HTH-TYPE TRANSCRIPTIONAL REGULATOR RUTR"/>
    <property type="match status" value="1"/>
</dbReference>
<dbReference type="Gene3D" id="1.10.357.10">
    <property type="entry name" value="Tetracycline Repressor, domain 2"/>
    <property type="match status" value="1"/>
</dbReference>
<evidence type="ECO:0000256" key="3">
    <source>
        <dbReference type="ARBA" id="ARBA00023163"/>
    </source>
</evidence>
<reference evidence="7 8" key="1">
    <citation type="journal article" date="2014" name="Genome Announc.">
        <title>Draft Genome Sequence of the Antitrypanosomally Active Sponge-Associated Bacterium Actinokineospora sp. Strain EG49.</title>
        <authorList>
            <person name="Harjes J."/>
            <person name="Ryu T."/>
            <person name="Abdelmohsen U.R."/>
            <person name="Moitinho-Silva L."/>
            <person name="Horn H."/>
            <person name="Ravasi T."/>
            <person name="Hentschel U."/>
        </authorList>
    </citation>
    <scope>NUCLEOTIDE SEQUENCE [LARGE SCALE GENOMIC DNA]</scope>
    <source>
        <strain evidence="7 8">EG49</strain>
    </source>
</reference>
<dbReference type="Proteomes" id="UP000019277">
    <property type="component" value="Unassembled WGS sequence"/>
</dbReference>
<keyword evidence="1" id="KW-0805">Transcription regulation</keyword>
<dbReference type="InterPro" id="IPR009057">
    <property type="entry name" value="Homeodomain-like_sf"/>
</dbReference>
<feature type="DNA-binding region" description="H-T-H motif" evidence="4">
    <location>
        <begin position="42"/>
        <end position="61"/>
    </location>
</feature>
<organism evidence="7 8">
    <name type="scientific">Actinokineospora spheciospongiae</name>
    <dbReference type="NCBI Taxonomy" id="909613"/>
    <lineage>
        <taxon>Bacteria</taxon>
        <taxon>Bacillati</taxon>
        <taxon>Actinomycetota</taxon>
        <taxon>Actinomycetes</taxon>
        <taxon>Pseudonocardiales</taxon>
        <taxon>Pseudonocardiaceae</taxon>
        <taxon>Actinokineospora</taxon>
    </lineage>
</organism>
<dbReference type="STRING" id="909613.UO65_1743"/>
<feature type="compositionally biased region" description="Polar residues" evidence="5">
    <location>
        <begin position="200"/>
        <end position="209"/>
    </location>
</feature>
<proteinExistence type="predicted"/>
<feature type="domain" description="HTH tetR-type" evidence="6">
    <location>
        <begin position="19"/>
        <end position="79"/>
    </location>
</feature>
<keyword evidence="2 4" id="KW-0238">DNA-binding</keyword>
<evidence type="ECO:0000256" key="1">
    <source>
        <dbReference type="ARBA" id="ARBA00023015"/>
    </source>
</evidence>
<comment type="caution">
    <text evidence="7">The sequence shown here is derived from an EMBL/GenBank/DDBJ whole genome shotgun (WGS) entry which is preliminary data.</text>
</comment>
<evidence type="ECO:0000313" key="7">
    <source>
        <dbReference type="EMBL" id="EWC62934.1"/>
    </source>
</evidence>
<name>W7JA66_9PSEU</name>
<dbReference type="Pfam" id="PF00440">
    <property type="entry name" value="TetR_N"/>
    <property type="match status" value="1"/>
</dbReference>
<sequence length="209" mass="22715">MTDVARWGMPRNRRPQDREEKRGEIVAAATRLFVEEGYDSTTVVRIGREAGVASNTVYWYFKHKDEVLVAVLDALFAEFLAGAAQRLAESPVEQLLWAVGQLRRVDRLITTVHARVGASEALRVWHDGFHAQVEGMLRWHLAGLGVPEAEQGAMTRIGVFAVEGMLTHVGDAAGDRAIVETLVRSARGIAAVPGPHQDPGGSTTGSPGR</sequence>
<dbReference type="InterPro" id="IPR050109">
    <property type="entry name" value="HTH-type_TetR-like_transc_reg"/>
</dbReference>
<dbReference type="eggNOG" id="COG1309">
    <property type="taxonomic scope" value="Bacteria"/>
</dbReference>
<keyword evidence="3" id="KW-0804">Transcription</keyword>
<dbReference type="AlphaFoldDB" id="W7JA66"/>
<evidence type="ECO:0000313" key="8">
    <source>
        <dbReference type="Proteomes" id="UP000019277"/>
    </source>
</evidence>
<evidence type="ECO:0000256" key="2">
    <source>
        <dbReference type="ARBA" id="ARBA00023125"/>
    </source>
</evidence>
<dbReference type="PRINTS" id="PR00455">
    <property type="entry name" value="HTHTETR"/>
</dbReference>
<dbReference type="SUPFAM" id="SSF46689">
    <property type="entry name" value="Homeodomain-like"/>
    <property type="match status" value="1"/>
</dbReference>
<dbReference type="EMBL" id="AYXG01000064">
    <property type="protein sequence ID" value="EWC62934.1"/>
    <property type="molecule type" value="Genomic_DNA"/>
</dbReference>
<dbReference type="GO" id="GO:0000976">
    <property type="term" value="F:transcription cis-regulatory region binding"/>
    <property type="evidence" value="ECO:0007669"/>
    <property type="project" value="TreeGrafter"/>
</dbReference>
<evidence type="ECO:0000256" key="4">
    <source>
        <dbReference type="PROSITE-ProRule" id="PRU00335"/>
    </source>
</evidence>
<evidence type="ECO:0000256" key="5">
    <source>
        <dbReference type="SAM" id="MobiDB-lite"/>
    </source>
</evidence>
<keyword evidence="8" id="KW-1185">Reference proteome</keyword>
<dbReference type="InterPro" id="IPR001647">
    <property type="entry name" value="HTH_TetR"/>
</dbReference>
<feature type="region of interest" description="Disordered" evidence="5">
    <location>
        <begin position="190"/>
        <end position="209"/>
    </location>
</feature>
<dbReference type="PANTHER" id="PTHR30055:SF234">
    <property type="entry name" value="HTH-TYPE TRANSCRIPTIONAL REGULATOR BETI"/>
    <property type="match status" value="1"/>
</dbReference>